<protein>
    <recommendedName>
        <fullName evidence="2">HNH domain-containing protein</fullName>
    </recommendedName>
</protein>
<proteinExistence type="predicted"/>
<evidence type="ECO:0000313" key="4">
    <source>
        <dbReference type="Proteomes" id="UP000321424"/>
    </source>
</evidence>
<comment type="caution">
    <text evidence="3">The sequence shown here is derived from an EMBL/GenBank/DDBJ whole genome shotgun (WGS) entry which is preliminary data.</text>
</comment>
<sequence length="91" mass="10301">MTTDPRQTHRWRAIVADLRARRLPCWRCGQPIDYDAARFASDGFEADHVYPVSTHPNLALDPANARASHLRCNRSRGNDAPKAGAWVRSDF</sequence>
<dbReference type="Gene3D" id="1.10.30.50">
    <property type="match status" value="1"/>
</dbReference>
<feature type="region of interest" description="Disordered" evidence="1">
    <location>
        <begin position="71"/>
        <end position="91"/>
    </location>
</feature>
<dbReference type="GO" id="GO:0004519">
    <property type="term" value="F:endonuclease activity"/>
    <property type="evidence" value="ECO:0007669"/>
    <property type="project" value="InterPro"/>
</dbReference>
<evidence type="ECO:0000256" key="1">
    <source>
        <dbReference type="SAM" id="MobiDB-lite"/>
    </source>
</evidence>
<reference evidence="3 4" key="1">
    <citation type="submission" date="2019-07" db="EMBL/GenBank/DDBJ databases">
        <title>Whole genome shotgun sequence of Nocardia ninae NBRC 108245.</title>
        <authorList>
            <person name="Hosoyama A."/>
            <person name="Uohara A."/>
            <person name="Ohji S."/>
            <person name="Ichikawa N."/>
        </authorList>
    </citation>
    <scope>NUCLEOTIDE SEQUENCE [LARGE SCALE GENOMIC DNA]</scope>
    <source>
        <strain evidence="3 4">NBRC 108245</strain>
    </source>
</reference>
<evidence type="ECO:0000259" key="2">
    <source>
        <dbReference type="Pfam" id="PF01844"/>
    </source>
</evidence>
<name>A0A511MBZ6_9NOCA</name>
<dbReference type="Pfam" id="PF01844">
    <property type="entry name" value="HNH"/>
    <property type="match status" value="1"/>
</dbReference>
<dbReference type="GO" id="GO:0008270">
    <property type="term" value="F:zinc ion binding"/>
    <property type="evidence" value="ECO:0007669"/>
    <property type="project" value="InterPro"/>
</dbReference>
<dbReference type="EMBL" id="BJXA01000014">
    <property type="protein sequence ID" value="GEM38184.1"/>
    <property type="molecule type" value="Genomic_DNA"/>
</dbReference>
<organism evidence="3 4">
    <name type="scientific">Nocardia ninae NBRC 108245</name>
    <dbReference type="NCBI Taxonomy" id="1210091"/>
    <lineage>
        <taxon>Bacteria</taxon>
        <taxon>Bacillati</taxon>
        <taxon>Actinomycetota</taxon>
        <taxon>Actinomycetes</taxon>
        <taxon>Mycobacteriales</taxon>
        <taxon>Nocardiaceae</taxon>
        <taxon>Nocardia</taxon>
    </lineage>
</organism>
<keyword evidence="4" id="KW-1185">Reference proteome</keyword>
<feature type="domain" description="HNH" evidence="2">
    <location>
        <begin position="25"/>
        <end position="78"/>
    </location>
</feature>
<dbReference type="RefSeq" id="WP_186818390.1">
    <property type="nucleotide sequence ID" value="NZ_BJXA01000014.1"/>
</dbReference>
<evidence type="ECO:0000313" key="3">
    <source>
        <dbReference type="EMBL" id="GEM38184.1"/>
    </source>
</evidence>
<accession>A0A511MBZ6</accession>
<dbReference type="Proteomes" id="UP000321424">
    <property type="component" value="Unassembled WGS sequence"/>
</dbReference>
<gene>
    <name evidence="3" type="ORF">NN4_27030</name>
</gene>
<dbReference type="InterPro" id="IPR002711">
    <property type="entry name" value="HNH"/>
</dbReference>
<dbReference type="GO" id="GO:0003676">
    <property type="term" value="F:nucleic acid binding"/>
    <property type="evidence" value="ECO:0007669"/>
    <property type="project" value="InterPro"/>
</dbReference>
<dbReference type="AlphaFoldDB" id="A0A511MBZ6"/>